<dbReference type="GO" id="GO:0030288">
    <property type="term" value="C:outer membrane-bounded periplasmic space"/>
    <property type="evidence" value="ECO:0007669"/>
    <property type="project" value="TreeGrafter"/>
</dbReference>
<dbReference type="PANTHER" id="PTHR30032">
    <property type="entry name" value="N-ACETYLMURAMOYL-L-ALANINE AMIDASE-RELATED"/>
    <property type="match status" value="1"/>
</dbReference>
<sequence length="831" mass="93305">MNTSEKIKVFVTLTAMVIFLSGCLNTMAVQEEIPKATDGTNLLDQKNHETASDKTETDLYKVDTSIPVSRALAAKMIALTYNDYADIKTMDREIQYEDVTPSDWYDIYVNAVTVQGFMNGSGKMFNPLEPLTYANAQTLLERIAKGKFKVKMNLSKELQKSYITYNDWVNIYMRLLSKLSGEKSLEEAYGIREREFVLVATPANSTELDAWEMGTDKGIYGFAGLPMDAYIDKQIRVLIKDNEVFAFLRVEDEKPVITNTYIADTSKDEITIFVGGVHRTYKTFKDYSGEKGKIGDIQVQGGTLLDLQTCEETVMGRILLVDSKKIELEGIGNIELSNDYKLYSIAGEKPQWCSLSNLTIGEDLGRFILKNNKICAAIIEKKPVPNKIRVALHKTGFTGLVHQEVSVTSDESFIVKIGDEEQIYKSGESFNIKQVAEKLSDKTPRVNIRTQSGNGKLKILSIQRNGQHPKYRGTLDIVKLDQGYSIVNELPVEEYLYAVIPSEMPTSHGLEAAKVQAVTARSYAYVQFYSNRFHSYGGNVDDSVQCQVYNNTPETDISIQAVKATQNEGIKYNGSVISANFFSTSSGYTANSGEVWADYNDKSFPSYTPPYMISKKQFEGESFGDLTKEENAKRFFKASNIDGYDKEFGWFRWNVTMSLEELSASINAHLKQRYEANPKLIKVLDENNIFRSRPVENIGNLKKIDIVKRGQGGNIMEMVLVGSKATIKVLTEYNIRFLLQPKQYIEGKDPIIINLSNGSTVKDYSIMPSAFFVIEPNSKDGKLIGYTFYGGGNGHGAGMSQNGVKGMVDKGYNYKQILQHYYPGTEITKIY</sequence>
<organism evidence="3 4">
    <name type="scientific">Defluviitalea raffinosedens</name>
    <dbReference type="NCBI Taxonomy" id="1450156"/>
    <lineage>
        <taxon>Bacteria</taxon>
        <taxon>Bacillati</taxon>
        <taxon>Bacillota</taxon>
        <taxon>Clostridia</taxon>
        <taxon>Lachnospirales</taxon>
        <taxon>Defluviitaleaceae</taxon>
        <taxon>Defluviitalea</taxon>
    </lineage>
</organism>
<name>A0A7C8HGJ4_9FIRM</name>
<dbReference type="EMBL" id="WSLF01000006">
    <property type="protein sequence ID" value="KAE9634055.1"/>
    <property type="molecule type" value="Genomic_DNA"/>
</dbReference>
<accession>A0A7C8HGJ4</accession>
<evidence type="ECO:0000313" key="4">
    <source>
        <dbReference type="Proteomes" id="UP000483018"/>
    </source>
</evidence>
<dbReference type="Proteomes" id="UP000483018">
    <property type="component" value="Unassembled WGS sequence"/>
</dbReference>
<dbReference type="Pfam" id="PF00395">
    <property type="entry name" value="SLH"/>
    <property type="match status" value="1"/>
</dbReference>
<proteinExistence type="predicted"/>
<dbReference type="OrthoDB" id="9794671at2"/>
<evidence type="ECO:0000259" key="2">
    <source>
        <dbReference type="PROSITE" id="PS51272"/>
    </source>
</evidence>
<dbReference type="InterPro" id="IPR013486">
    <property type="entry name" value="SpoIID/LytB"/>
</dbReference>
<dbReference type="PROSITE" id="PS51257">
    <property type="entry name" value="PROKAR_LIPOPROTEIN"/>
    <property type="match status" value="1"/>
</dbReference>
<dbReference type="RefSeq" id="WP_158740337.1">
    <property type="nucleotide sequence ID" value="NZ_WSLF01000006.1"/>
</dbReference>
<keyword evidence="4" id="KW-1185">Reference proteome</keyword>
<reference evidence="3 4" key="1">
    <citation type="submission" date="2019-12" db="EMBL/GenBank/DDBJ databases">
        <title>Defluviitalea raffinosedens, isolated from a biogas fermenter, genome sequencing and characterization.</title>
        <authorList>
            <person name="Rettenmaier R."/>
            <person name="Schneider M."/>
            <person name="Neuhaus K."/>
            <person name="Liebl W."/>
            <person name="Zverlov V."/>
        </authorList>
    </citation>
    <scope>NUCLEOTIDE SEQUENCE [LARGE SCALE GENOMIC DNA]</scope>
    <source>
        <strain evidence="3 4">249c-K6</strain>
    </source>
</reference>
<feature type="domain" description="SLH" evidence="2">
    <location>
        <begin position="92"/>
        <end position="154"/>
    </location>
</feature>
<dbReference type="GO" id="GO:0030435">
    <property type="term" value="P:sporulation resulting in formation of a cellular spore"/>
    <property type="evidence" value="ECO:0007669"/>
    <property type="project" value="InterPro"/>
</dbReference>
<comment type="caution">
    <text evidence="3">The sequence shown here is derived from an EMBL/GenBank/DDBJ whole genome shotgun (WGS) entry which is preliminary data.</text>
</comment>
<dbReference type="AlphaFoldDB" id="A0A7C8HGJ4"/>
<dbReference type="Pfam" id="PF08486">
    <property type="entry name" value="SpoIID"/>
    <property type="match status" value="1"/>
</dbReference>
<dbReference type="InterPro" id="IPR013693">
    <property type="entry name" value="SpoIID/LytB_N"/>
</dbReference>
<gene>
    <name evidence="3" type="ORF">GND95_08000</name>
</gene>
<evidence type="ECO:0000313" key="3">
    <source>
        <dbReference type="EMBL" id="KAE9634055.1"/>
    </source>
</evidence>
<protein>
    <submittedName>
        <fullName evidence="3">SpoIID/LytB domain-containing protein</fullName>
    </submittedName>
</protein>
<keyword evidence="1" id="KW-0677">Repeat</keyword>
<dbReference type="PROSITE" id="PS51272">
    <property type="entry name" value="SLH"/>
    <property type="match status" value="1"/>
</dbReference>
<dbReference type="PANTHER" id="PTHR30032:SF4">
    <property type="entry name" value="AMIDASE ENHANCER"/>
    <property type="match status" value="1"/>
</dbReference>
<evidence type="ECO:0000256" key="1">
    <source>
        <dbReference type="ARBA" id="ARBA00022737"/>
    </source>
</evidence>
<dbReference type="InterPro" id="IPR001119">
    <property type="entry name" value="SLH_dom"/>
</dbReference>
<dbReference type="NCBIfam" id="TIGR02669">
    <property type="entry name" value="SpoIID_LytB"/>
    <property type="match status" value="1"/>
</dbReference>
<dbReference type="InterPro" id="IPR051922">
    <property type="entry name" value="Bact_Sporulation_Assoc"/>
</dbReference>